<feature type="region of interest" description="Disordered" evidence="1">
    <location>
        <begin position="114"/>
        <end position="245"/>
    </location>
</feature>
<gene>
    <name evidence="4" type="primary">LOC112279860</name>
    <name evidence="3" type="ORF">PHYPA_005024</name>
</gene>
<reference evidence="3 5" key="1">
    <citation type="journal article" date="2008" name="Science">
        <title>The Physcomitrella genome reveals evolutionary insights into the conquest of land by plants.</title>
        <authorList>
            <person name="Rensing S."/>
            <person name="Lang D."/>
            <person name="Zimmer A."/>
            <person name="Terry A."/>
            <person name="Salamov A."/>
            <person name="Shapiro H."/>
            <person name="Nishiyama T."/>
            <person name="Perroud P.-F."/>
            <person name="Lindquist E."/>
            <person name="Kamisugi Y."/>
            <person name="Tanahashi T."/>
            <person name="Sakakibara K."/>
            <person name="Fujita T."/>
            <person name="Oishi K."/>
            <person name="Shin-I T."/>
            <person name="Kuroki Y."/>
            <person name="Toyoda A."/>
            <person name="Suzuki Y."/>
            <person name="Hashimoto A."/>
            <person name="Yamaguchi K."/>
            <person name="Sugano A."/>
            <person name="Kohara Y."/>
            <person name="Fujiyama A."/>
            <person name="Anterola A."/>
            <person name="Aoki S."/>
            <person name="Ashton N."/>
            <person name="Barbazuk W.B."/>
            <person name="Barker E."/>
            <person name="Bennetzen J."/>
            <person name="Bezanilla M."/>
            <person name="Blankenship R."/>
            <person name="Cho S.H."/>
            <person name="Dutcher S."/>
            <person name="Estelle M."/>
            <person name="Fawcett J.A."/>
            <person name="Gundlach H."/>
            <person name="Hanada K."/>
            <person name="Heyl A."/>
            <person name="Hicks K.A."/>
            <person name="Hugh J."/>
            <person name="Lohr M."/>
            <person name="Mayer K."/>
            <person name="Melkozernov A."/>
            <person name="Murata T."/>
            <person name="Nelson D."/>
            <person name="Pils B."/>
            <person name="Prigge M."/>
            <person name="Reiss B."/>
            <person name="Renner T."/>
            <person name="Rombauts S."/>
            <person name="Rushton P."/>
            <person name="Sanderfoot A."/>
            <person name="Schween G."/>
            <person name="Shiu S.-H."/>
            <person name="Stueber K."/>
            <person name="Theodoulou F.L."/>
            <person name="Tu H."/>
            <person name="Van de Peer Y."/>
            <person name="Verrier P.J."/>
            <person name="Waters E."/>
            <person name="Wood A."/>
            <person name="Yang L."/>
            <person name="Cove D."/>
            <person name="Cuming A."/>
            <person name="Hasebe M."/>
            <person name="Lucas S."/>
            <person name="Mishler D.B."/>
            <person name="Reski R."/>
            <person name="Grigoriev I."/>
            <person name="Quatrano R.S."/>
            <person name="Boore J.L."/>
        </authorList>
    </citation>
    <scope>NUCLEOTIDE SEQUENCE [LARGE SCALE GENOMIC DNA]</scope>
    <source>
        <strain evidence="4 5">cv. Gransden 2004</strain>
    </source>
</reference>
<keyword evidence="2" id="KW-0732">Signal</keyword>
<evidence type="ECO:0000313" key="5">
    <source>
        <dbReference type="Proteomes" id="UP000006727"/>
    </source>
</evidence>
<feature type="chain" id="PRO_5043158413" evidence="2">
    <location>
        <begin position="30"/>
        <end position="245"/>
    </location>
</feature>
<dbReference type="Gramene" id="Pp3c3_26971V3.1">
    <property type="protein sequence ID" value="PAC:32941436.CDS.1"/>
    <property type="gene ID" value="Pp3c3_26971"/>
</dbReference>
<accession>A0A2K1KW80</accession>
<feature type="signal peptide" evidence="2">
    <location>
        <begin position="1"/>
        <end position="29"/>
    </location>
</feature>
<evidence type="ECO:0000256" key="2">
    <source>
        <dbReference type="SAM" id="SignalP"/>
    </source>
</evidence>
<dbReference type="AlphaFoldDB" id="A0A2K1KW80"/>
<reference evidence="4" key="3">
    <citation type="submission" date="2020-12" db="UniProtKB">
        <authorList>
            <consortium name="EnsemblPlants"/>
        </authorList>
    </citation>
    <scope>IDENTIFICATION</scope>
</reference>
<feature type="compositionally biased region" description="Basic residues" evidence="1">
    <location>
        <begin position="234"/>
        <end position="245"/>
    </location>
</feature>
<protein>
    <submittedName>
        <fullName evidence="3 4">Uncharacterized protein</fullName>
    </submittedName>
</protein>
<dbReference type="EnsemblPlants" id="Pp3c3_26971V3.1">
    <property type="protein sequence ID" value="PAC:32941436.CDS.1"/>
    <property type="gene ID" value="Pp3c3_26971"/>
</dbReference>
<dbReference type="PaxDb" id="3218-PP1S376_29V6.1"/>
<name>A0A2K1KW80_PHYPA</name>
<sequence>MASHKAKMNTATAVMLRLYVSLAARGTYAMPDRSMQIHAIGVYESASQATEGIRDEVHRFPIAASYTDDFEDSDDNIAVAIITENSNSVFHLVSRYVRLLSGLMGNKVDRELISKGGKQKSGKKSMGKKIKKGKKKQGKCTCEEDDDEDVASSPSASLHQGDNNVERRMYEREDNDGDDDDDNDGDDDDDNDEDDDEDDVDNDDEDDDEDDDDNDDEDRACEDEDEDSEESSGHGHKKKCKHKIK</sequence>
<organism evidence="3">
    <name type="scientific">Physcomitrium patens</name>
    <name type="common">Spreading-leaved earth moss</name>
    <name type="synonym">Physcomitrella patens</name>
    <dbReference type="NCBI Taxonomy" id="3218"/>
    <lineage>
        <taxon>Eukaryota</taxon>
        <taxon>Viridiplantae</taxon>
        <taxon>Streptophyta</taxon>
        <taxon>Embryophyta</taxon>
        <taxon>Bryophyta</taxon>
        <taxon>Bryophytina</taxon>
        <taxon>Bryopsida</taxon>
        <taxon>Funariidae</taxon>
        <taxon>Funariales</taxon>
        <taxon>Funariaceae</taxon>
        <taxon>Physcomitrium</taxon>
    </lineage>
</organism>
<feature type="compositionally biased region" description="Acidic residues" evidence="1">
    <location>
        <begin position="173"/>
        <end position="230"/>
    </location>
</feature>
<dbReference type="EMBL" id="ABEU02000003">
    <property type="protein sequence ID" value="PNR58029.1"/>
    <property type="molecule type" value="Genomic_DNA"/>
</dbReference>
<evidence type="ECO:0000256" key="1">
    <source>
        <dbReference type="SAM" id="MobiDB-lite"/>
    </source>
</evidence>
<proteinExistence type="predicted"/>
<keyword evidence="5" id="KW-1185">Reference proteome</keyword>
<feature type="compositionally biased region" description="Polar residues" evidence="1">
    <location>
        <begin position="152"/>
        <end position="163"/>
    </location>
</feature>
<dbReference type="Proteomes" id="UP000006727">
    <property type="component" value="Chromosome 3"/>
</dbReference>
<feature type="compositionally biased region" description="Basic residues" evidence="1">
    <location>
        <begin position="117"/>
        <end position="138"/>
    </location>
</feature>
<evidence type="ECO:0000313" key="4">
    <source>
        <dbReference type="EnsemblPlants" id="PAC:32941436.CDS.1"/>
    </source>
</evidence>
<evidence type="ECO:0000313" key="3">
    <source>
        <dbReference type="EMBL" id="PNR58029.1"/>
    </source>
</evidence>
<reference evidence="3 5" key="2">
    <citation type="journal article" date="2018" name="Plant J.">
        <title>The Physcomitrella patens chromosome-scale assembly reveals moss genome structure and evolution.</title>
        <authorList>
            <person name="Lang D."/>
            <person name="Ullrich K.K."/>
            <person name="Murat F."/>
            <person name="Fuchs J."/>
            <person name="Jenkins J."/>
            <person name="Haas F.B."/>
            <person name="Piednoel M."/>
            <person name="Gundlach H."/>
            <person name="Van Bel M."/>
            <person name="Meyberg R."/>
            <person name="Vives C."/>
            <person name="Morata J."/>
            <person name="Symeonidi A."/>
            <person name="Hiss M."/>
            <person name="Muchero W."/>
            <person name="Kamisugi Y."/>
            <person name="Saleh O."/>
            <person name="Blanc G."/>
            <person name="Decker E.L."/>
            <person name="van Gessel N."/>
            <person name="Grimwood J."/>
            <person name="Hayes R.D."/>
            <person name="Graham S.W."/>
            <person name="Gunter L.E."/>
            <person name="McDaniel S.F."/>
            <person name="Hoernstein S.N.W."/>
            <person name="Larsson A."/>
            <person name="Li F.W."/>
            <person name="Perroud P.F."/>
            <person name="Phillips J."/>
            <person name="Ranjan P."/>
            <person name="Rokshar D.S."/>
            <person name="Rothfels C.J."/>
            <person name="Schneider L."/>
            <person name="Shu S."/>
            <person name="Stevenson D.W."/>
            <person name="Thummler F."/>
            <person name="Tillich M."/>
            <person name="Villarreal Aguilar J.C."/>
            <person name="Widiez T."/>
            <person name="Wong G.K."/>
            <person name="Wymore A."/>
            <person name="Zhang Y."/>
            <person name="Zimmer A.D."/>
            <person name="Quatrano R.S."/>
            <person name="Mayer K.F.X."/>
            <person name="Goodstein D."/>
            <person name="Casacuberta J.M."/>
            <person name="Vandepoele K."/>
            <person name="Reski R."/>
            <person name="Cuming A.C."/>
            <person name="Tuskan G.A."/>
            <person name="Maumus F."/>
            <person name="Salse J."/>
            <person name="Schmutz J."/>
            <person name="Rensing S.A."/>
        </authorList>
    </citation>
    <scope>NUCLEOTIDE SEQUENCE [LARGE SCALE GENOMIC DNA]</scope>
    <source>
        <strain evidence="4 5">cv. Gransden 2004</strain>
    </source>
</reference>